<dbReference type="Gene3D" id="1.20.58.220">
    <property type="entry name" value="Phosphate transport system protein phou homolog 2, domain 2"/>
    <property type="match status" value="1"/>
</dbReference>
<dbReference type="GO" id="GO:0003677">
    <property type="term" value="F:DNA binding"/>
    <property type="evidence" value="ECO:0007669"/>
    <property type="project" value="InterPro"/>
</dbReference>
<dbReference type="KEGG" id="tpe:Tpen_1600"/>
<dbReference type="SUPFAM" id="SSF109755">
    <property type="entry name" value="PhoU-like"/>
    <property type="match status" value="1"/>
</dbReference>
<dbReference type="STRING" id="368408.Tpen_1600"/>
<dbReference type="InterPro" id="IPR026022">
    <property type="entry name" value="PhoU_dom"/>
</dbReference>
<dbReference type="Proteomes" id="UP000000641">
    <property type="component" value="Chromosome"/>
</dbReference>
<dbReference type="SMART" id="SM00966">
    <property type="entry name" value="SpoVT_AbrB"/>
    <property type="match status" value="1"/>
</dbReference>
<dbReference type="InterPro" id="IPR038078">
    <property type="entry name" value="PhoU-like_sf"/>
</dbReference>
<reference evidence="3" key="1">
    <citation type="journal article" date="2008" name="J. Bacteriol.">
        <title>Genome sequence of Thermofilum pendens reveals an exceptional loss of biosynthetic pathways without genome reduction.</title>
        <authorList>
            <person name="Anderson I."/>
            <person name="Rodriguez J."/>
            <person name="Susanti D."/>
            <person name="Porat I."/>
            <person name="Reich C."/>
            <person name="Ulrich L.E."/>
            <person name="Elkins J.G."/>
            <person name="Mavromatis K."/>
            <person name="Lykidis A."/>
            <person name="Kim E."/>
            <person name="Thompson L.S."/>
            <person name="Nolan M."/>
            <person name="Land M."/>
            <person name="Copeland A."/>
            <person name="Lapidus A."/>
            <person name="Lucas S."/>
            <person name="Detter C."/>
            <person name="Zhulin I.B."/>
            <person name="Olsen G.J."/>
            <person name="Whitman W."/>
            <person name="Mukhopadhyay B."/>
            <person name="Bristow J."/>
            <person name="Kyrpides N."/>
        </authorList>
    </citation>
    <scope>NUCLEOTIDE SEQUENCE [LARGE SCALE GENOMIC DNA]</scope>
    <source>
        <strain evidence="3">DSM 2475 / Hrk 5</strain>
    </source>
</reference>
<proteinExistence type="predicted"/>
<name>A1S0L5_THEPD</name>
<dbReference type="eggNOG" id="arCOG00318">
    <property type="taxonomic scope" value="Archaea"/>
</dbReference>
<dbReference type="InterPro" id="IPR007159">
    <property type="entry name" value="SpoVT-AbrB_dom"/>
</dbReference>
<evidence type="ECO:0000313" key="2">
    <source>
        <dbReference type="EMBL" id="ABL78995.1"/>
    </source>
</evidence>
<dbReference type="AlphaFoldDB" id="A1S0L5"/>
<dbReference type="Pfam" id="PF01895">
    <property type="entry name" value="PhoU"/>
    <property type="match status" value="1"/>
</dbReference>
<sequence>MLNLVVTFKRVIRISGGYYVALPKGWVEQLGLAGSYVKIEYLPDGSLLVRPAERGREEQLSVKVLCDEHVFRRILSAYLKGYEVIEVELSPGCLDKARAGVESAQRLLPGLELVEEGSERLVLQCFIKPDYNLDSIIYRMDSTTREMLLKATDLLLGGGDASAVSALDDRVDRLYFLAVRIMRRRIRDPTLSPDERLRLLDMRLTAKNLENLGDSYESLARLDARLPEEGLAEASRALADLQRRSVKLFLEGSESRDELLLDYRRLEEYLKSREGVWPRAVVEKLAFALVLVKDIIDLA</sequence>
<gene>
    <name evidence="2" type="ordered locus">Tpen_1600</name>
</gene>
<dbReference type="HOGENOM" id="CLU_975288_0_0_2"/>
<accession>A1S0L5</accession>
<organism evidence="2 3">
    <name type="scientific">Thermofilum pendens (strain DSM 2475 / Hrk 5)</name>
    <dbReference type="NCBI Taxonomy" id="368408"/>
    <lineage>
        <taxon>Archaea</taxon>
        <taxon>Thermoproteota</taxon>
        <taxon>Thermoprotei</taxon>
        <taxon>Thermofilales</taxon>
        <taxon>Thermofilaceae</taxon>
        <taxon>Thermofilum</taxon>
    </lineage>
</organism>
<dbReference type="EnsemblBacteria" id="ABL78995">
    <property type="protein sequence ID" value="ABL78995"/>
    <property type="gene ID" value="Tpen_1600"/>
</dbReference>
<feature type="domain" description="SpoVT-AbrB" evidence="1">
    <location>
        <begin position="12"/>
        <end position="57"/>
    </location>
</feature>
<dbReference type="Pfam" id="PF04014">
    <property type="entry name" value="MazE_antitoxin"/>
    <property type="match status" value="1"/>
</dbReference>
<evidence type="ECO:0000313" key="3">
    <source>
        <dbReference type="Proteomes" id="UP000000641"/>
    </source>
</evidence>
<protein>
    <submittedName>
        <fullName evidence="2">Phosphate uptake regulator, PhoU</fullName>
    </submittedName>
</protein>
<evidence type="ECO:0000259" key="1">
    <source>
        <dbReference type="SMART" id="SM00966"/>
    </source>
</evidence>
<keyword evidence="3" id="KW-1185">Reference proteome</keyword>
<dbReference type="EMBL" id="CP000505">
    <property type="protein sequence ID" value="ABL78995.1"/>
    <property type="molecule type" value="Genomic_DNA"/>
</dbReference>